<proteinExistence type="predicted"/>
<feature type="compositionally biased region" description="Polar residues" evidence="2">
    <location>
        <begin position="33"/>
        <end position="56"/>
    </location>
</feature>
<gene>
    <name evidence="3" type="ORF">BJ508DRAFT_314353</name>
</gene>
<feature type="coiled-coil region" evidence="1">
    <location>
        <begin position="98"/>
        <end position="125"/>
    </location>
</feature>
<feature type="compositionally biased region" description="Low complexity" evidence="2">
    <location>
        <begin position="1"/>
        <end position="10"/>
    </location>
</feature>
<feature type="region of interest" description="Disordered" evidence="2">
    <location>
        <begin position="217"/>
        <end position="284"/>
    </location>
</feature>
<protein>
    <submittedName>
        <fullName evidence="3">Uncharacterized protein</fullName>
    </submittedName>
</protein>
<organism evidence="3 4">
    <name type="scientific">Ascobolus immersus RN42</name>
    <dbReference type="NCBI Taxonomy" id="1160509"/>
    <lineage>
        <taxon>Eukaryota</taxon>
        <taxon>Fungi</taxon>
        <taxon>Dikarya</taxon>
        <taxon>Ascomycota</taxon>
        <taxon>Pezizomycotina</taxon>
        <taxon>Pezizomycetes</taxon>
        <taxon>Pezizales</taxon>
        <taxon>Ascobolaceae</taxon>
        <taxon>Ascobolus</taxon>
    </lineage>
</organism>
<dbReference type="EMBL" id="ML119842">
    <property type="protein sequence ID" value="RPA72886.1"/>
    <property type="molecule type" value="Genomic_DNA"/>
</dbReference>
<keyword evidence="4" id="KW-1185">Reference proteome</keyword>
<dbReference type="InterPro" id="IPR022190">
    <property type="entry name" value="DUF3716"/>
</dbReference>
<feature type="compositionally biased region" description="Acidic residues" evidence="2">
    <location>
        <begin position="217"/>
        <end position="244"/>
    </location>
</feature>
<evidence type="ECO:0000256" key="1">
    <source>
        <dbReference type="SAM" id="Coils"/>
    </source>
</evidence>
<feature type="region of interest" description="Disordered" evidence="2">
    <location>
        <begin position="1"/>
        <end position="56"/>
    </location>
</feature>
<reference evidence="3 4" key="1">
    <citation type="journal article" date="2018" name="Nat. Ecol. Evol.">
        <title>Pezizomycetes genomes reveal the molecular basis of ectomycorrhizal truffle lifestyle.</title>
        <authorList>
            <person name="Murat C."/>
            <person name="Payen T."/>
            <person name="Noel B."/>
            <person name="Kuo A."/>
            <person name="Morin E."/>
            <person name="Chen J."/>
            <person name="Kohler A."/>
            <person name="Krizsan K."/>
            <person name="Balestrini R."/>
            <person name="Da Silva C."/>
            <person name="Montanini B."/>
            <person name="Hainaut M."/>
            <person name="Levati E."/>
            <person name="Barry K.W."/>
            <person name="Belfiori B."/>
            <person name="Cichocki N."/>
            <person name="Clum A."/>
            <person name="Dockter R.B."/>
            <person name="Fauchery L."/>
            <person name="Guy J."/>
            <person name="Iotti M."/>
            <person name="Le Tacon F."/>
            <person name="Lindquist E.A."/>
            <person name="Lipzen A."/>
            <person name="Malagnac F."/>
            <person name="Mello A."/>
            <person name="Molinier V."/>
            <person name="Miyauchi S."/>
            <person name="Poulain J."/>
            <person name="Riccioni C."/>
            <person name="Rubini A."/>
            <person name="Sitrit Y."/>
            <person name="Splivallo R."/>
            <person name="Traeger S."/>
            <person name="Wang M."/>
            <person name="Zifcakova L."/>
            <person name="Wipf D."/>
            <person name="Zambonelli A."/>
            <person name="Paolocci F."/>
            <person name="Nowrousian M."/>
            <person name="Ottonello S."/>
            <person name="Baldrian P."/>
            <person name="Spatafora J.W."/>
            <person name="Henrissat B."/>
            <person name="Nagy L.G."/>
            <person name="Aury J.M."/>
            <person name="Wincker P."/>
            <person name="Grigoriev I.V."/>
            <person name="Bonfante P."/>
            <person name="Martin F.M."/>
        </authorList>
    </citation>
    <scope>NUCLEOTIDE SEQUENCE [LARGE SCALE GENOMIC DNA]</scope>
    <source>
        <strain evidence="3 4">RN42</strain>
    </source>
</reference>
<evidence type="ECO:0000313" key="4">
    <source>
        <dbReference type="Proteomes" id="UP000275078"/>
    </source>
</evidence>
<evidence type="ECO:0000313" key="3">
    <source>
        <dbReference type="EMBL" id="RPA72886.1"/>
    </source>
</evidence>
<accession>A0A3N4HIY0</accession>
<dbReference type="Pfam" id="PF12511">
    <property type="entry name" value="DUF3716"/>
    <property type="match status" value="1"/>
</dbReference>
<feature type="compositionally biased region" description="Basic residues" evidence="2">
    <location>
        <begin position="266"/>
        <end position="275"/>
    </location>
</feature>
<evidence type="ECO:0000256" key="2">
    <source>
        <dbReference type="SAM" id="MobiDB-lite"/>
    </source>
</evidence>
<dbReference type="Proteomes" id="UP000275078">
    <property type="component" value="Unassembled WGS sequence"/>
</dbReference>
<name>A0A3N4HIY0_ASCIM</name>
<dbReference type="AlphaFoldDB" id="A0A3N4HIY0"/>
<sequence>MSKSFPSRSSAPRRRAGSPTMSVNPPAKRRFPSASTSATLPGLQDTSFRHSSSLGTPQFDSGIFDSASLPSFSNSGSFDGVLGLRNPVSVMSGVAPELAEWRRKKAEEKARMEEQERREEEAFMKDLAERVKASSVQVKTEASEEVRFDSLQSEMAELHRVLSLAFGEMEEARIRRLVRALIGDVRNALPNRLDLTGDGPGKSTFDLNVLDDAGEQGEADSIEGTVEEDPIDGDDIGDAYDSPDELGSGFEGEEEVQVVEAASGRHSTRSKKHLKQEKSGGGKPAIKVDFDMLDEAMNQPDFPWRGGQRPKNVPKSARLMSKPQLDAIDIVINGEVRYEGKKACKKCRRNGGPFEGCIYKVTTRNGKKYWNRVCGNCAYGGKACDFRSG</sequence>
<keyword evidence="1" id="KW-0175">Coiled coil</keyword>